<dbReference type="PANTHER" id="PTHR48111">
    <property type="entry name" value="REGULATOR OF RPOS"/>
    <property type="match status" value="1"/>
</dbReference>
<dbReference type="Proteomes" id="UP001243717">
    <property type="component" value="Unassembled WGS sequence"/>
</dbReference>
<keyword evidence="1 4" id="KW-0597">Phosphoprotein</keyword>
<dbReference type="PANTHER" id="PTHR48111:SF40">
    <property type="entry name" value="PHOSPHATE REGULON TRANSCRIPTIONAL REGULATORY PROTEIN PHOB"/>
    <property type="match status" value="1"/>
</dbReference>
<dbReference type="SUPFAM" id="SSF46894">
    <property type="entry name" value="C-terminal effector domain of the bipartite response regulators"/>
    <property type="match status" value="1"/>
</dbReference>
<dbReference type="EMBL" id="JARXIC010000010">
    <property type="protein sequence ID" value="MDQ8194373.1"/>
    <property type="molecule type" value="Genomic_DNA"/>
</dbReference>
<dbReference type="Pfam" id="PF00486">
    <property type="entry name" value="Trans_reg_C"/>
    <property type="match status" value="1"/>
</dbReference>
<evidence type="ECO:0000256" key="4">
    <source>
        <dbReference type="PROSITE-ProRule" id="PRU00169"/>
    </source>
</evidence>
<dbReference type="CDD" id="cd00383">
    <property type="entry name" value="trans_reg_C"/>
    <property type="match status" value="1"/>
</dbReference>
<keyword evidence="9" id="KW-1185">Reference proteome</keyword>
<evidence type="ECO:0000256" key="3">
    <source>
        <dbReference type="ARBA" id="ARBA00023125"/>
    </source>
</evidence>
<gene>
    <name evidence="8" type="ORF">QEH59_08045</name>
</gene>
<dbReference type="InterPro" id="IPR016032">
    <property type="entry name" value="Sig_transdc_resp-reg_C-effctor"/>
</dbReference>
<dbReference type="Gene3D" id="3.40.50.2300">
    <property type="match status" value="1"/>
</dbReference>
<dbReference type="Gene3D" id="1.10.10.10">
    <property type="entry name" value="Winged helix-like DNA-binding domain superfamily/Winged helix DNA-binding domain"/>
    <property type="match status" value="1"/>
</dbReference>
<evidence type="ECO:0000313" key="9">
    <source>
        <dbReference type="Proteomes" id="UP001243717"/>
    </source>
</evidence>
<dbReference type="InterPro" id="IPR039420">
    <property type="entry name" value="WalR-like"/>
</dbReference>
<dbReference type="InterPro" id="IPR036388">
    <property type="entry name" value="WH-like_DNA-bd_sf"/>
</dbReference>
<evidence type="ECO:0000256" key="1">
    <source>
        <dbReference type="ARBA" id="ARBA00022553"/>
    </source>
</evidence>
<feature type="domain" description="Response regulatory" evidence="6">
    <location>
        <begin position="8"/>
        <end position="124"/>
    </location>
</feature>
<sequence length="233" mass="26643">MIAPKVHRILVLDDEPDVTELLEYKLEQEGYRVEVLNDPLIFVAKVRDFQPDLMILDIMMPELNGLQLCRIARSDPSMKEIPIIFLSARGEAEDRVKGLETGADDYLSKPFNAKELLLRINNMLNRMGAPVEHTGQSRIEIAGVVIDEDLHELTVDGGHVVLTATEFRLLKLLMERKGRVQSREHLLVNVWHYDTDIETRTVDTHVRRVREKLGAYAHLIETVRGVGYRAVDI</sequence>
<accession>A0ABU1AJN9</accession>
<dbReference type="InterPro" id="IPR001789">
    <property type="entry name" value="Sig_transdc_resp-reg_receiver"/>
</dbReference>
<evidence type="ECO:0000313" key="8">
    <source>
        <dbReference type="EMBL" id="MDQ8194373.1"/>
    </source>
</evidence>
<dbReference type="SUPFAM" id="SSF52172">
    <property type="entry name" value="CheY-like"/>
    <property type="match status" value="1"/>
</dbReference>
<name>A0ABU1AJN9_9BACT</name>
<reference evidence="8 9" key="1">
    <citation type="submission" date="2023-04" db="EMBL/GenBank/DDBJ databases">
        <title>A novel bacteria isolated from coastal sediment.</title>
        <authorList>
            <person name="Liu X.-J."/>
            <person name="Du Z.-J."/>
        </authorList>
    </citation>
    <scope>NUCLEOTIDE SEQUENCE [LARGE SCALE GENOMIC DNA]</scope>
    <source>
        <strain evidence="8 9">SDUM461004</strain>
    </source>
</reference>
<organism evidence="8 9">
    <name type="scientific">Thalassobacterium sedimentorum</name>
    <dbReference type="NCBI Taxonomy" id="3041258"/>
    <lineage>
        <taxon>Bacteria</taxon>
        <taxon>Pseudomonadati</taxon>
        <taxon>Verrucomicrobiota</taxon>
        <taxon>Opitutia</taxon>
        <taxon>Puniceicoccales</taxon>
        <taxon>Coraliomargaritaceae</taxon>
        <taxon>Thalassobacterium</taxon>
    </lineage>
</organism>
<evidence type="ECO:0000256" key="2">
    <source>
        <dbReference type="ARBA" id="ARBA00023012"/>
    </source>
</evidence>
<evidence type="ECO:0000259" key="6">
    <source>
        <dbReference type="PROSITE" id="PS50110"/>
    </source>
</evidence>
<dbReference type="PROSITE" id="PS50110">
    <property type="entry name" value="RESPONSE_REGULATORY"/>
    <property type="match status" value="1"/>
</dbReference>
<dbReference type="SMART" id="SM00448">
    <property type="entry name" value="REC"/>
    <property type="match status" value="1"/>
</dbReference>
<dbReference type="PROSITE" id="PS51755">
    <property type="entry name" value="OMPR_PHOB"/>
    <property type="match status" value="1"/>
</dbReference>
<dbReference type="SMART" id="SM00862">
    <property type="entry name" value="Trans_reg_C"/>
    <property type="match status" value="1"/>
</dbReference>
<dbReference type="InterPro" id="IPR011006">
    <property type="entry name" value="CheY-like_superfamily"/>
</dbReference>
<keyword evidence="3 5" id="KW-0238">DNA-binding</keyword>
<evidence type="ECO:0000256" key="5">
    <source>
        <dbReference type="PROSITE-ProRule" id="PRU01091"/>
    </source>
</evidence>
<dbReference type="RefSeq" id="WP_308984848.1">
    <property type="nucleotide sequence ID" value="NZ_JARXIC010000010.1"/>
</dbReference>
<protein>
    <submittedName>
        <fullName evidence="8">Response regulator transcription factor</fullName>
    </submittedName>
</protein>
<keyword evidence="2" id="KW-0902">Two-component regulatory system</keyword>
<feature type="modified residue" description="4-aspartylphosphate" evidence="4">
    <location>
        <position position="57"/>
    </location>
</feature>
<feature type="domain" description="OmpR/PhoB-type" evidence="7">
    <location>
        <begin position="136"/>
        <end position="232"/>
    </location>
</feature>
<feature type="DNA-binding region" description="OmpR/PhoB-type" evidence="5">
    <location>
        <begin position="136"/>
        <end position="232"/>
    </location>
</feature>
<proteinExistence type="predicted"/>
<dbReference type="Pfam" id="PF00072">
    <property type="entry name" value="Response_reg"/>
    <property type="match status" value="1"/>
</dbReference>
<dbReference type="InterPro" id="IPR001867">
    <property type="entry name" value="OmpR/PhoB-type_DNA-bd"/>
</dbReference>
<comment type="caution">
    <text evidence="8">The sequence shown here is derived from an EMBL/GenBank/DDBJ whole genome shotgun (WGS) entry which is preliminary data.</text>
</comment>
<evidence type="ECO:0000259" key="7">
    <source>
        <dbReference type="PROSITE" id="PS51755"/>
    </source>
</evidence>